<dbReference type="EMBL" id="QBMC01000124">
    <property type="protein sequence ID" value="PZO13481.1"/>
    <property type="molecule type" value="Genomic_DNA"/>
</dbReference>
<comment type="caution">
    <text evidence="1">The sequence shown here is derived from an EMBL/GenBank/DDBJ whole genome shotgun (WGS) entry which is preliminary data.</text>
</comment>
<name>A0A2W4VMJ7_9CYAN</name>
<sequence>MIGLSELLIVLDTVYIDLPLSYIHLEQELWEGYYLKAVSHLGWNKKLLLTQIASAFCTKNKEYLLKCCDLDAKARGLDSNSASFFNLYSDWRKPLPDYQGNKFPSFPESPLSEVIDPEPNMSNRRAFANIRLSQLHSVYLRVVSASDRGSPSAVLMSRIAKQHFQTYGAGYLYQFAADDQRTIRPNV</sequence>
<dbReference type="AlphaFoldDB" id="A0A2W4VMJ7"/>
<gene>
    <name evidence="1" type="ORF">DCF25_16020</name>
</gene>
<reference evidence="2" key="1">
    <citation type="submission" date="2018-04" db="EMBL/GenBank/DDBJ databases">
        <authorList>
            <person name="Cornet L."/>
        </authorList>
    </citation>
    <scope>NUCLEOTIDE SEQUENCE [LARGE SCALE GENOMIC DNA]</scope>
</reference>
<evidence type="ECO:0000313" key="2">
    <source>
        <dbReference type="Proteomes" id="UP000249354"/>
    </source>
</evidence>
<accession>A0A2W4VMJ7</accession>
<organism evidence="1 2">
    <name type="scientific">Leptolyngbya foveolarum</name>
    <dbReference type="NCBI Taxonomy" id="47253"/>
    <lineage>
        <taxon>Bacteria</taxon>
        <taxon>Bacillati</taxon>
        <taxon>Cyanobacteriota</taxon>
        <taxon>Cyanophyceae</taxon>
        <taxon>Leptolyngbyales</taxon>
        <taxon>Leptolyngbyaceae</taxon>
        <taxon>Leptolyngbya group</taxon>
        <taxon>Leptolyngbya</taxon>
    </lineage>
</organism>
<protein>
    <submittedName>
        <fullName evidence="1">Uncharacterized protein</fullName>
    </submittedName>
</protein>
<reference evidence="1 2" key="2">
    <citation type="submission" date="2018-06" db="EMBL/GenBank/DDBJ databases">
        <title>Metagenomic assembly of (sub)arctic Cyanobacteria and their associated microbiome from non-axenic cultures.</title>
        <authorList>
            <person name="Baurain D."/>
        </authorList>
    </citation>
    <scope>NUCLEOTIDE SEQUENCE [LARGE SCALE GENOMIC DNA]</scope>
    <source>
        <strain evidence="1">ULC129bin1</strain>
    </source>
</reference>
<evidence type="ECO:0000313" key="1">
    <source>
        <dbReference type="EMBL" id="PZO13481.1"/>
    </source>
</evidence>
<dbReference type="Proteomes" id="UP000249354">
    <property type="component" value="Unassembled WGS sequence"/>
</dbReference>
<proteinExistence type="predicted"/>